<evidence type="ECO:0000313" key="3">
    <source>
        <dbReference type="EMBL" id="OQW88834.1"/>
    </source>
</evidence>
<dbReference type="AlphaFoldDB" id="A0A1W9KW71"/>
<evidence type="ECO:0000259" key="1">
    <source>
        <dbReference type="Pfam" id="PF13173"/>
    </source>
</evidence>
<dbReference type="InterPro" id="IPR027417">
    <property type="entry name" value="P-loop_NTPase"/>
</dbReference>
<dbReference type="PANTHER" id="PTHR43566">
    <property type="entry name" value="CONSERVED PROTEIN"/>
    <property type="match status" value="1"/>
</dbReference>
<accession>A0A1W9KW71</accession>
<evidence type="ECO:0000259" key="2">
    <source>
        <dbReference type="Pfam" id="PF13635"/>
    </source>
</evidence>
<dbReference type="Proteomes" id="UP000192505">
    <property type="component" value="Unassembled WGS sequence"/>
</dbReference>
<protein>
    <recommendedName>
        <fullName evidence="5">AAA+ ATPase domain-containing protein</fullName>
    </recommendedName>
</protein>
<name>A0A1W9KW71_9BURK</name>
<gene>
    <name evidence="3" type="ORF">BWK72_07785</name>
</gene>
<dbReference type="InterPro" id="IPR025420">
    <property type="entry name" value="DUF4143"/>
</dbReference>
<evidence type="ECO:0000313" key="4">
    <source>
        <dbReference type="Proteomes" id="UP000192505"/>
    </source>
</evidence>
<comment type="caution">
    <text evidence="3">The sequence shown here is derived from an EMBL/GenBank/DDBJ whole genome shotgun (WGS) entry which is preliminary data.</text>
</comment>
<dbReference type="Pfam" id="PF13173">
    <property type="entry name" value="AAA_14"/>
    <property type="match status" value="1"/>
</dbReference>
<organism evidence="3 4">
    <name type="scientific">Rhodoferax ferrireducens</name>
    <dbReference type="NCBI Taxonomy" id="192843"/>
    <lineage>
        <taxon>Bacteria</taxon>
        <taxon>Pseudomonadati</taxon>
        <taxon>Pseudomonadota</taxon>
        <taxon>Betaproteobacteria</taxon>
        <taxon>Burkholderiales</taxon>
        <taxon>Comamonadaceae</taxon>
        <taxon>Rhodoferax</taxon>
    </lineage>
</organism>
<dbReference type="SUPFAM" id="SSF52540">
    <property type="entry name" value="P-loop containing nucleoside triphosphate hydrolases"/>
    <property type="match status" value="1"/>
</dbReference>
<dbReference type="InterPro" id="IPR041682">
    <property type="entry name" value="AAA_14"/>
</dbReference>
<evidence type="ECO:0008006" key="5">
    <source>
        <dbReference type="Google" id="ProtNLM"/>
    </source>
</evidence>
<dbReference type="PANTHER" id="PTHR43566:SF1">
    <property type="entry name" value="AAA+ ATPASE DOMAIN-CONTAINING PROTEIN"/>
    <property type="match status" value="1"/>
</dbReference>
<sequence length="377" mass="42583">MKRYLDDRVRQDLTKKMVVVTGPRQVGKTTLSRQLVAETPGAQYLNYDVAAHRAVILAQSWRASAPLLVLDEIHKMPDWKSWLKGVADGRALDQQLLVTGSARMDTFRQGGESLAGRYFRLRLHPLSVREWSEQLQVSPQTALTHLLARGGFPEPALAASLDDAQRWRNDYFVGMVREDVLEFSRLQEAGTMRLFAEMLRSRVGSPLSLASLSRDLNISSVTLGKYLDILQALFIVFVVRPWHRNIARATLQAPKVYFYDTGLVLGDDGIRFENLVACHLLKNVQWQQDILGAAVDLHYIRTKDEAEVDFCLSEGDTLTHLVECKLSDTKPHRALARFADQWPQAQAVQLLRECKAEADIGRLQIRDAAPWLAALEV</sequence>
<feature type="domain" description="AAA" evidence="1">
    <location>
        <begin position="15"/>
        <end position="130"/>
    </location>
</feature>
<dbReference type="EMBL" id="MTEI01000003">
    <property type="protein sequence ID" value="OQW88834.1"/>
    <property type="molecule type" value="Genomic_DNA"/>
</dbReference>
<proteinExistence type="predicted"/>
<dbReference type="Pfam" id="PF13635">
    <property type="entry name" value="DUF4143"/>
    <property type="match status" value="1"/>
</dbReference>
<feature type="domain" description="DUF4143" evidence="2">
    <location>
        <begin position="178"/>
        <end position="327"/>
    </location>
</feature>
<reference evidence="3 4" key="1">
    <citation type="submission" date="2017-01" db="EMBL/GenBank/DDBJ databases">
        <title>Novel large sulfur bacteria in the metagenomes of groundwater-fed chemosynthetic microbial mats in the Lake Huron basin.</title>
        <authorList>
            <person name="Sharrar A.M."/>
            <person name="Flood B.E."/>
            <person name="Bailey J.V."/>
            <person name="Jones D.S."/>
            <person name="Biddanda B."/>
            <person name="Ruberg S.A."/>
            <person name="Marcus D.N."/>
            <person name="Dick G.J."/>
        </authorList>
    </citation>
    <scope>NUCLEOTIDE SEQUENCE [LARGE SCALE GENOMIC DNA]</scope>
    <source>
        <strain evidence="3">A7</strain>
    </source>
</reference>